<accession>A0ABR7QJG5</accession>
<keyword evidence="2" id="KW-1185">Reference proteome</keyword>
<dbReference type="Gene3D" id="2.40.50.100">
    <property type="match status" value="2"/>
</dbReference>
<comment type="caution">
    <text evidence="1">The sequence shown here is derived from an EMBL/GenBank/DDBJ whole genome shotgun (WGS) entry which is preliminary data.</text>
</comment>
<proteinExistence type="predicted"/>
<evidence type="ECO:0000313" key="2">
    <source>
        <dbReference type="Proteomes" id="UP000618952"/>
    </source>
</evidence>
<sequence>MNSFPGHITDIKTYGNMSIVYVEVDNQIELISVVIDTPQTASYLIKGNKVNVLFKEMEVAISTQKELDVSIENKIPGIITNIEIGVLMSRLILETSIGEVVAIISSLSVKQLGLVDKMKVKIMVKLNEIILAP</sequence>
<organism evidence="1 2">
    <name type="scientific">Arenibacter arenosicollis</name>
    <dbReference type="NCBI Taxonomy" id="2762274"/>
    <lineage>
        <taxon>Bacteria</taxon>
        <taxon>Pseudomonadati</taxon>
        <taxon>Bacteroidota</taxon>
        <taxon>Flavobacteriia</taxon>
        <taxon>Flavobacteriales</taxon>
        <taxon>Flavobacteriaceae</taxon>
        <taxon>Arenibacter</taxon>
    </lineage>
</organism>
<dbReference type="EMBL" id="JACLHY010000002">
    <property type="protein sequence ID" value="MBC8767132.1"/>
    <property type="molecule type" value="Genomic_DNA"/>
</dbReference>
<reference evidence="1 2" key="1">
    <citation type="submission" date="2020-08" db="EMBL/GenBank/DDBJ databases">
        <title>Arenibacter gaetbuli sp. nov., isolated from a sand dune.</title>
        <authorList>
            <person name="Park S."/>
            <person name="Yoon J.-H."/>
        </authorList>
    </citation>
    <scope>NUCLEOTIDE SEQUENCE [LARGE SCALE GENOMIC DNA]</scope>
    <source>
        <strain evidence="1 2">BSSL-BM3</strain>
    </source>
</reference>
<protein>
    <submittedName>
        <fullName evidence="1">Tobe domain protein</fullName>
    </submittedName>
</protein>
<name>A0ABR7QJG5_9FLAO</name>
<gene>
    <name evidence="1" type="ORF">H4O18_03920</name>
</gene>
<dbReference type="Proteomes" id="UP000618952">
    <property type="component" value="Unassembled WGS sequence"/>
</dbReference>
<dbReference type="SUPFAM" id="SSF50331">
    <property type="entry name" value="MOP-like"/>
    <property type="match status" value="2"/>
</dbReference>
<evidence type="ECO:0000313" key="1">
    <source>
        <dbReference type="EMBL" id="MBC8767132.1"/>
    </source>
</evidence>
<dbReference type="InterPro" id="IPR008995">
    <property type="entry name" value="Mo/tungstate-bd_C_term_dom"/>
</dbReference>